<feature type="compositionally biased region" description="Polar residues" evidence="2">
    <location>
        <begin position="8"/>
        <end position="21"/>
    </location>
</feature>
<dbReference type="SUPFAM" id="SSF82185">
    <property type="entry name" value="Histone H3 K4-specific methyltransferase SET7/9 N-terminal domain"/>
    <property type="match status" value="1"/>
</dbReference>
<dbReference type="EMBL" id="NIVC01000032">
    <property type="protein sequence ID" value="PAA93201.1"/>
    <property type="molecule type" value="Genomic_DNA"/>
</dbReference>
<reference evidence="3 4" key="1">
    <citation type="submission" date="2017-06" db="EMBL/GenBank/DDBJ databases">
        <title>A platform for efficient transgenesis in Macrostomum lignano, a flatworm model organism for stem cell research.</title>
        <authorList>
            <person name="Berezikov E."/>
        </authorList>
    </citation>
    <scope>NUCLEOTIDE SEQUENCE [LARGE SCALE GENOMIC DNA]</scope>
    <source>
        <strain evidence="3">DV1</strain>
        <tissue evidence="3">Whole organism</tissue>
    </source>
</reference>
<evidence type="ECO:0000313" key="4">
    <source>
        <dbReference type="Proteomes" id="UP000215902"/>
    </source>
</evidence>
<keyword evidence="4" id="KW-1185">Reference proteome</keyword>
<comment type="caution">
    <text evidence="3">The sequence shown here is derived from an EMBL/GenBank/DDBJ whole genome shotgun (WGS) entry which is preliminary data.</text>
</comment>
<dbReference type="Pfam" id="PF02493">
    <property type="entry name" value="MORN"/>
    <property type="match status" value="1"/>
</dbReference>
<proteinExistence type="predicted"/>
<name>A0A267H4I5_9PLAT</name>
<evidence type="ECO:0000256" key="2">
    <source>
        <dbReference type="SAM" id="MobiDB-lite"/>
    </source>
</evidence>
<keyword evidence="1" id="KW-0677">Repeat</keyword>
<dbReference type="AlphaFoldDB" id="A0A267H4I5"/>
<evidence type="ECO:0000313" key="3">
    <source>
        <dbReference type="EMBL" id="PAA93201.1"/>
    </source>
</evidence>
<dbReference type="Proteomes" id="UP000215902">
    <property type="component" value="Unassembled WGS sequence"/>
</dbReference>
<accession>A0A267H4I5</accession>
<dbReference type="STRING" id="282301.A0A267H4I5"/>
<evidence type="ECO:0000256" key="1">
    <source>
        <dbReference type="ARBA" id="ARBA00022737"/>
    </source>
</evidence>
<feature type="non-terminal residue" evidence="3">
    <location>
        <position position="1"/>
    </location>
</feature>
<sequence>VKDHTMMSAISANSNRKNPSNSDEEANAENLQPMLSQPDSRGFVYTGDRSEQCLLKDGFGCFTNGKIFYHGEWSNGMPNGLGCLATSSYVYYGQICRGRIDGFGQMDCMEIGKGKGSNKVTTVGCISFAGKFTNGSPDGPGAMTFHAKGSDDANVDSSGPGVTDYGLPRHEGIFRGVQLLHQSLQTQAVVAAVRFAKRARAIVASRSGERPACQCDENVRVPRMALVPTPN</sequence>
<dbReference type="OrthoDB" id="406044at2759"/>
<protein>
    <submittedName>
        <fullName evidence="3">Uncharacterized protein</fullName>
    </submittedName>
</protein>
<dbReference type="InterPro" id="IPR003409">
    <property type="entry name" value="MORN"/>
</dbReference>
<organism evidence="3 4">
    <name type="scientific">Macrostomum lignano</name>
    <dbReference type="NCBI Taxonomy" id="282301"/>
    <lineage>
        <taxon>Eukaryota</taxon>
        <taxon>Metazoa</taxon>
        <taxon>Spiralia</taxon>
        <taxon>Lophotrochozoa</taxon>
        <taxon>Platyhelminthes</taxon>
        <taxon>Rhabditophora</taxon>
        <taxon>Macrostomorpha</taxon>
        <taxon>Macrostomida</taxon>
        <taxon>Macrostomidae</taxon>
        <taxon>Macrostomum</taxon>
    </lineage>
</organism>
<gene>
    <name evidence="3" type="ORF">BOX15_Mlig026497g1</name>
</gene>
<feature type="region of interest" description="Disordered" evidence="2">
    <location>
        <begin position="1"/>
        <end position="36"/>
    </location>
</feature>